<organism evidence="1 2">
    <name type="scientific">Olpidium bornovanus</name>
    <dbReference type="NCBI Taxonomy" id="278681"/>
    <lineage>
        <taxon>Eukaryota</taxon>
        <taxon>Fungi</taxon>
        <taxon>Fungi incertae sedis</taxon>
        <taxon>Olpidiomycota</taxon>
        <taxon>Olpidiomycotina</taxon>
        <taxon>Olpidiomycetes</taxon>
        <taxon>Olpidiales</taxon>
        <taxon>Olpidiaceae</taxon>
        <taxon>Olpidium</taxon>
    </lineage>
</organism>
<evidence type="ECO:0000313" key="1">
    <source>
        <dbReference type="EMBL" id="KAG5463358.1"/>
    </source>
</evidence>
<accession>A0A8H8DM49</accession>
<dbReference type="AlphaFoldDB" id="A0A8H8DM49"/>
<proteinExistence type="predicted"/>
<dbReference type="Proteomes" id="UP000673691">
    <property type="component" value="Unassembled WGS sequence"/>
</dbReference>
<dbReference type="EMBL" id="JAEFCI010000722">
    <property type="protein sequence ID" value="KAG5463358.1"/>
    <property type="molecule type" value="Genomic_DNA"/>
</dbReference>
<evidence type="ECO:0000313" key="2">
    <source>
        <dbReference type="Proteomes" id="UP000673691"/>
    </source>
</evidence>
<reference evidence="1 2" key="1">
    <citation type="journal article" name="Sci. Rep.">
        <title>Genome-scale phylogenetic analyses confirm Olpidium as the closest living zoosporic fungus to the non-flagellated, terrestrial fungi.</title>
        <authorList>
            <person name="Chang Y."/>
            <person name="Rochon D."/>
            <person name="Sekimoto S."/>
            <person name="Wang Y."/>
            <person name="Chovatia M."/>
            <person name="Sandor L."/>
            <person name="Salamov A."/>
            <person name="Grigoriev I.V."/>
            <person name="Stajich J.E."/>
            <person name="Spatafora J.W."/>
        </authorList>
    </citation>
    <scope>NUCLEOTIDE SEQUENCE [LARGE SCALE GENOMIC DNA]</scope>
    <source>
        <strain evidence="1">S191</strain>
    </source>
</reference>
<keyword evidence="2" id="KW-1185">Reference proteome</keyword>
<sequence length="120" mass="13207">MPFRPGAVLKRNFHCVVEALNRTHIKKTGRADFKEFASTSDSTNVSRLRVGGDRWQESHLQHLSITTQGRDRAEMNFSTTVVLTGRITRVDGPLASTDAVRQIAVVAANMSLVACLFHAG</sequence>
<comment type="caution">
    <text evidence="1">The sequence shown here is derived from an EMBL/GenBank/DDBJ whole genome shotgun (WGS) entry which is preliminary data.</text>
</comment>
<gene>
    <name evidence="1" type="ORF">BJ554DRAFT_8214</name>
</gene>
<protein>
    <submittedName>
        <fullName evidence="1">Uncharacterized protein</fullName>
    </submittedName>
</protein>
<name>A0A8H8DM49_9FUNG</name>